<keyword evidence="1" id="KW-0472">Membrane</keyword>
<reference evidence="2" key="1">
    <citation type="submission" date="2014-11" db="EMBL/GenBank/DDBJ databases">
        <authorList>
            <person name="Amaro Gonzalez C."/>
        </authorList>
    </citation>
    <scope>NUCLEOTIDE SEQUENCE</scope>
</reference>
<keyword evidence="1" id="KW-0812">Transmembrane</keyword>
<keyword evidence="1" id="KW-1133">Transmembrane helix</keyword>
<dbReference type="AlphaFoldDB" id="A0A0E9WK50"/>
<accession>A0A0E9WK50</accession>
<name>A0A0E9WK50_ANGAN</name>
<reference evidence="2" key="2">
    <citation type="journal article" date="2015" name="Fish Shellfish Immunol.">
        <title>Early steps in the European eel (Anguilla anguilla)-Vibrio vulnificus interaction in the gills: Role of the RtxA13 toxin.</title>
        <authorList>
            <person name="Callol A."/>
            <person name="Pajuelo D."/>
            <person name="Ebbesson L."/>
            <person name="Teles M."/>
            <person name="MacKenzie S."/>
            <person name="Amaro C."/>
        </authorList>
    </citation>
    <scope>NUCLEOTIDE SEQUENCE</scope>
</reference>
<evidence type="ECO:0000313" key="2">
    <source>
        <dbReference type="EMBL" id="JAH90754.1"/>
    </source>
</evidence>
<dbReference type="EMBL" id="GBXM01017823">
    <property type="protein sequence ID" value="JAH90754.1"/>
    <property type="molecule type" value="Transcribed_RNA"/>
</dbReference>
<feature type="transmembrane region" description="Helical" evidence="1">
    <location>
        <begin position="7"/>
        <end position="25"/>
    </location>
</feature>
<evidence type="ECO:0000256" key="1">
    <source>
        <dbReference type="SAM" id="Phobius"/>
    </source>
</evidence>
<protein>
    <submittedName>
        <fullName evidence="2">Uncharacterized protein</fullName>
    </submittedName>
</protein>
<organism evidence="2">
    <name type="scientific">Anguilla anguilla</name>
    <name type="common">European freshwater eel</name>
    <name type="synonym">Muraena anguilla</name>
    <dbReference type="NCBI Taxonomy" id="7936"/>
    <lineage>
        <taxon>Eukaryota</taxon>
        <taxon>Metazoa</taxon>
        <taxon>Chordata</taxon>
        <taxon>Craniata</taxon>
        <taxon>Vertebrata</taxon>
        <taxon>Euteleostomi</taxon>
        <taxon>Actinopterygii</taxon>
        <taxon>Neopterygii</taxon>
        <taxon>Teleostei</taxon>
        <taxon>Anguilliformes</taxon>
        <taxon>Anguillidae</taxon>
        <taxon>Anguilla</taxon>
    </lineage>
</organism>
<proteinExistence type="predicted"/>
<sequence>MFTCTDFLRFFLLFCLIMFFLLPLSRSPKNLL</sequence>